<protein>
    <submittedName>
        <fullName evidence="2">Uncharacterized protein</fullName>
    </submittedName>
</protein>
<feature type="region of interest" description="Disordered" evidence="1">
    <location>
        <begin position="201"/>
        <end position="246"/>
    </location>
</feature>
<sequence>MRVDKRAGELWTRGQANLGGLARGFWVWFGELSEKISPPNLELKAPRDQPATDRTGLSDLLAEASVGPGLSEQRSNSGSGTARAAVFDRAGCKESRPTRVSLAPPAPSPASSQKLMQQVADSPPVGSLALPSSPSPAGSAGLLLHSFNTLHKRMEATLAAASHSSGTAAEISKATASSARTLSGAHTPTLPAYSEVQIDAIKSPHLPPPPGSTRQRLENGRLSPADSPHSTDLSLTSHLPSPEPPKINPIVRFKERFFLRWKNIFLSIRRFPNLLVPAPRTFSYAPQLAADFEKLKGIPDLPDFANRFIEDLLNRHEKWKSIMRGKEVVNDVGDIKKKTGETLSNIRQLISVDFPQNEAAVSKRSEEIAQKLQPIFKASGKQTPEQRLSKFGSQLARYKSVALQDSRNAPLADLHGFLGPDNVFSSQLALMLRDSKIVGRLPNNFVPDDFIDQLKELQTHLTALDNHRALHFQALKAGENRLPHPFELGDKVGEFQKTQLELFKYPEAFQGFISKLKTSEPYRGFQAELNSPKDIAGYELAFVEPLGIAKDHDIGAHKVESIQKLKVPVDRSFDGIQALNEDLKTLALQNTAQRLSIASQAWDLREQLLNIFTPEGVKYLIKSIPT</sequence>
<dbReference type="Proteomes" id="UP000235388">
    <property type="component" value="Unassembled WGS sequence"/>
</dbReference>
<proteinExistence type="predicted"/>
<evidence type="ECO:0000313" key="3">
    <source>
        <dbReference type="Proteomes" id="UP000235388"/>
    </source>
</evidence>
<keyword evidence="3" id="KW-1185">Reference proteome</keyword>
<feature type="region of interest" description="Disordered" evidence="1">
    <location>
        <begin position="88"/>
        <end position="137"/>
    </location>
</feature>
<organism evidence="2 3">
    <name type="scientific">Puccinia coronata f. sp. avenae</name>
    <dbReference type="NCBI Taxonomy" id="200324"/>
    <lineage>
        <taxon>Eukaryota</taxon>
        <taxon>Fungi</taxon>
        <taxon>Dikarya</taxon>
        <taxon>Basidiomycota</taxon>
        <taxon>Pucciniomycotina</taxon>
        <taxon>Pucciniomycetes</taxon>
        <taxon>Pucciniales</taxon>
        <taxon>Pucciniaceae</taxon>
        <taxon>Puccinia</taxon>
    </lineage>
</organism>
<name>A0A2N5SBF7_9BASI</name>
<reference evidence="2 3" key="1">
    <citation type="submission" date="2017-11" db="EMBL/GenBank/DDBJ databases">
        <title>De novo assembly and phasing of dikaryotic genomes from two isolates of Puccinia coronata f. sp. avenae, the causal agent of oat crown rust.</title>
        <authorList>
            <person name="Miller M.E."/>
            <person name="Zhang Y."/>
            <person name="Omidvar V."/>
            <person name="Sperschneider J."/>
            <person name="Schwessinger B."/>
            <person name="Raley C."/>
            <person name="Palmer J.M."/>
            <person name="Garnica D."/>
            <person name="Upadhyaya N."/>
            <person name="Rathjen J."/>
            <person name="Taylor J.M."/>
            <person name="Park R.F."/>
            <person name="Dodds P.N."/>
            <person name="Hirsch C.D."/>
            <person name="Kianian S.F."/>
            <person name="Figueroa M."/>
        </authorList>
    </citation>
    <scope>NUCLEOTIDE SEQUENCE [LARGE SCALE GENOMIC DNA]</scope>
    <source>
        <strain evidence="2">12NC29</strain>
    </source>
</reference>
<evidence type="ECO:0000256" key="1">
    <source>
        <dbReference type="SAM" id="MobiDB-lite"/>
    </source>
</evidence>
<feature type="compositionally biased region" description="Low complexity" evidence="1">
    <location>
        <begin position="122"/>
        <end position="137"/>
    </location>
</feature>
<accession>A0A2N5SBF7</accession>
<comment type="caution">
    <text evidence="2">The sequence shown here is derived from an EMBL/GenBank/DDBJ whole genome shotgun (WGS) entry which is preliminary data.</text>
</comment>
<dbReference type="EMBL" id="PGCJ01001055">
    <property type="protein sequence ID" value="PLW10559.1"/>
    <property type="molecule type" value="Genomic_DNA"/>
</dbReference>
<gene>
    <name evidence="2" type="ORF">PCANC_20835</name>
</gene>
<evidence type="ECO:0000313" key="2">
    <source>
        <dbReference type="EMBL" id="PLW10559.1"/>
    </source>
</evidence>
<dbReference type="AlphaFoldDB" id="A0A2N5SBF7"/>
<dbReference type="OrthoDB" id="2507438at2759"/>
<feature type="compositionally biased region" description="Polar residues" evidence="1">
    <location>
        <begin position="228"/>
        <end position="239"/>
    </location>
</feature>